<dbReference type="OrthoDB" id="19232at2759"/>
<dbReference type="PANTHER" id="PTHR12444">
    <property type="entry name" value="PROTEIN EFR3 HOMOLOG CMP44E"/>
    <property type="match status" value="1"/>
</dbReference>
<dbReference type="InterPro" id="IPR016024">
    <property type="entry name" value="ARM-type_fold"/>
</dbReference>
<proteinExistence type="inferred from homology"/>
<keyword evidence="3" id="KW-1185">Reference proteome</keyword>
<name>A0A8X6FA72_TRICU</name>
<comment type="caution">
    <text evidence="2">The sequence shown here is derived from an EMBL/GenBank/DDBJ whole genome shotgun (WGS) entry which is preliminary data.</text>
</comment>
<dbReference type="InterPro" id="IPR049152">
    <property type="entry name" value="EFR3-like_ARM"/>
</dbReference>
<dbReference type="GO" id="GO:0005886">
    <property type="term" value="C:plasma membrane"/>
    <property type="evidence" value="ECO:0007669"/>
    <property type="project" value="TreeGrafter"/>
</dbReference>
<dbReference type="PANTHER" id="PTHR12444:SF8">
    <property type="entry name" value="PROTEIN EFR3 HOMOLOG CMP44E"/>
    <property type="match status" value="1"/>
</dbReference>
<dbReference type="Proteomes" id="UP000887116">
    <property type="component" value="Unassembled WGS sequence"/>
</dbReference>
<evidence type="ECO:0000313" key="3">
    <source>
        <dbReference type="Proteomes" id="UP000887116"/>
    </source>
</evidence>
<dbReference type="InterPro" id="IPR051851">
    <property type="entry name" value="EFR3_Homologs"/>
</dbReference>
<accession>A0A8X6FA72</accession>
<dbReference type="SUPFAM" id="SSF48371">
    <property type="entry name" value="ARM repeat"/>
    <property type="match status" value="1"/>
</dbReference>
<dbReference type="GO" id="GO:0072659">
    <property type="term" value="P:protein localization to plasma membrane"/>
    <property type="evidence" value="ECO:0007669"/>
    <property type="project" value="TreeGrafter"/>
</dbReference>
<reference evidence="2" key="1">
    <citation type="submission" date="2020-07" db="EMBL/GenBank/DDBJ databases">
        <title>Multicomponent nature underlies the extraordinary mechanical properties of spider dragline silk.</title>
        <authorList>
            <person name="Kono N."/>
            <person name="Nakamura H."/>
            <person name="Mori M."/>
            <person name="Yoshida Y."/>
            <person name="Ohtoshi R."/>
            <person name="Malay A.D."/>
            <person name="Moran D.A.P."/>
            <person name="Tomita M."/>
            <person name="Numata K."/>
            <person name="Arakawa K."/>
        </authorList>
    </citation>
    <scope>NUCLEOTIDE SEQUENCE</scope>
</reference>
<dbReference type="AlphaFoldDB" id="A0A8X6FA72"/>
<gene>
    <name evidence="2" type="primary">Efr3b</name>
    <name evidence="2" type="ORF">TNCT_654521</name>
</gene>
<protein>
    <submittedName>
        <fullName evidence="2">Protein EFR3 homolog B</fullName>
    </submittedName>
</protein>
<sequence>MDNFTQGLNCCGRRKWFNSMFKQCDVPDCCCGCCSALRPRYRRLVDNIYPSDPQDGLVRNNMEKLTFYALSSPEKLDRIGEYLAWKVSRDIARHKHGYVIIAMEAMDQLLLACHAQSLNLFVESFLKMVQKLLECHEADMQLLAAQSFVKFANIEEDTPSYHRRYDFFVSKFSSLCHNSHDDLETQRCLRVAGLKGIQGVVRKTVSDDLQVNIWDETHMEKIIPSLLFNMQGHCGSLTETPDSPQEEANPWSLAENCLRELMGRATFGNVRSVIRPVLKHLDNHELWEPNDFAVHTFKIIMYSIQAQYSYAVIQILMSHLDEKSRMDETERKKKKLRADAKVRTGIVNVLANIVSIAAGESIGPSVLEIFNSLLNHLRHSIDIRTTNETDLIDEKHFQDCVINTLGEFANNLPDFQKIEIMMFIMGKVPLPTDESQEADVLLQKILLKSLLKVGTKYRTVQMCQAFPSAFLQPLLQMSLASDPAVRLVVQQILHTLLDRHNYLPILTKVCVSGPLPDIKIEKCSRQDSMFFKKNGPDMLMHLFESVQLANNTAENFQAIYTTLSLICVEFGTDSDVLIELLRLIFAIQELPAKSTLLSSGQHCAMHILVAGFLYFLGHLTAIPSFCSHVDQVVKNRLESAHQLLPDDSFTFGLFNSLPETIDESVLFSSTVIAEALRSSGHTYDTTRLLTPYIPRRVGQVTVTRSISDLNSVSVEVDSVNSSPGIPRRHPEEEITVESLKRMLAESPTAKRQAEDERRLRIIEEFRTAAFEDLVAKAEQQTVDLQNKLNEIFGKVPAAVDISSRPNSPHPNSRMNTDKLHWHHLFVILNFPVISFIKIYLP</sequence>
<organism evidence="2 3">
    <name type="scientific">Trichonephila clavata</name>
    <name type="common">Joro spider</name>
    <name type="synonym">Nephila clavata</name>
    <dbReference type="NCBI Taxonomy" id="2740835"/>
    <lineage>
        <taxon>Eukaryota</taxon>
        <taxon>Metazoa</taxon>
        <taxon>Ecdysozoa</taxon>
        <taxon>Arthropoda</taxon>
        <taxon>Chelicerata</taxon>
        <taxon>Arachnida</taxon>
        <taxon>Araneae</taxon>
        <taxon>Araneomorphae</taxon>
        <taxon>Entelegynae</taxon>
        <taxon>Araneoidea</taxon>
        <taxon>Nephilidae</taxon>
        <taxon>Trichonephila</taxon>
    </lineage>
</organism>
<dbReference type="EMBL" id="BMAO01001639">
    <property type="protein sequence ID" value="GFQ74918.1"/>
    <property type="molecule type" value="Genomic_DNA"/>
</dbReference>
<dbReference type="Pfam" id="PF21052">
    <property type="entry name" value="EFR3_ARM"/>
    <property type="match status" value="1"/>
</dbReference>
<comment type="similarity">
    <text evidence="1">Belongs to the EFR3 family.</text>
</comment>
<evidence type="ECO:0000256" key="1">
    <source>
        <dbReference type="ARBA" id="ARBA00010216"/>
    </source>
</evidence>
<evidence type="ECO:0000313" key="2">
    <source>
        <dbReference type="EMBL" id="GFQ74918.1"/>
    </source>
</evidence>